<evidence type="ECO:0000256" key="1">
    <source>
        <dbReference type="SAM" id="MobiDB-lite"/>
    </source>
</evidence>
<dbReference type="InterPro" id="IPR056909">
    <property type="entry name" value="SU10_portal"/>
</dbReference>
<dbReference type="Pfam" id="PF23899">
    <property type="entry name" value="SU10_portal"/>
    <property type="match status" value="1"/>
</dbReference>
<protein>
    <recommendedName>
        <fullName evidence="4">Portal protein</fullName>
    </recommendedName>
</protein>
<dbReference type="EMBL" id="MT141447">
    <property type="protein sequence ID" value="QJA61626.1"/>
    <property type="molecule type" value="Genomic_DNA"/>
</dbReference>
<evidence type="ECO:0000313" key="3">
    <source>
        <dbReference type="EMBL" id="QJA80818.1"/>
    </source>
</evidence>
<reference evidence="2" key="1">
    <citation type="submission" date="2020-03" db="EMBL/GenBank/DDBJ databases">
        <title>The deep terrestrial virosphere.</title>
        <authorList>
            <person name="Holmfeldt K."/>
            <person name="Nilsson E."/>
            <person name="Simone D."/>
            <person name="Lopez-Fernandez M."/>
            <person name="Wu X."/>
            <person name="de Brujin I."/>
            <person name="Lundin D."/>
            <person name="Andersson A."/>
            <person name="Bertilsson S."/>
            <person name="Dopson M."/>
        </authorList>
    </citation>
    <scope>NUCLEOTIDE SEQUENCE</scope>
    <source>
        <strain evidence="3">MM415A00639</strain>
        <strain evidence="2">MM415B00913</strain>
    </source>
</reference>
<organism evidence="2">
    <name type="scientific">viral metagenome</name>
    <dbReference type="NCBI Taxonomy" id="1070528"/>
    <lineage>
        <taxon>unclassified sequences</taxon>
        <taxon>metagenomes</taxon>
        <taxon>organismal metagenomes</taxon>
    </lineage>
</organism>
<sequence>MNNKEKDLLSKIQKNFEDCKNRLNIGRIEDNYKNYRAELPSDVTGEVDAELFSPEPFHMIEAQVPWLCLDYVENNKPLVSLGGQEITDVDNAEKVGVLINHQLERMDFGYKVPDIIRAGGIFDYVPIKWYWKVENKEQWHKEDIKFFGLTFGTRMVKSWGVAFKGPWVEVVHPINFFYPYGYKTIEEMPFVIHRFYSCIDELKAMAKDKEAGIKNLDDLRDGLAPINAEQKKMDNVDEIKDDENLDYKRIEILEWQTDGKIVWVANQNTVVKEIDNVYSKKTFEVYSPIPDPFNFGGLGELTPHDSIFKEINRIKNLFLDAARFEINPPGFLKDGSSIDFGEDGVKIKPGRFYVIEGVDNINEDISWMQRPTPNAAFYQIVQGLRQELLSDTFTPYLSGGVSPGMSKTTTGIARMQQAGSMPLQLKGHYLKRVVKNLIQNMLLMNAIFQSQDIYARISGTQEPLFIELDAVRNEYDITINIDPAQAEKTALRQSYMQTLQTIAPFAQAIGFDLRGFLIDLIELLGIQHPEKYISMQATTQDAMGMLGGIATPPTPKTFSGGGEQVRRGSERPFPTEAT</sequence>
<dbReference type="EMBL" id="MT142437">
    <property type="protein sequence ID" value="QJA80818.1"/>
    <property type="molecule type" value="Genomic_DNA"/>
</dbReference>
<feature type="region of interest" description="Disordered" evidence="1">
    <location>
        <begin position="552"/>
        <end position="578"/>
    </location>
</feature>
<accession>A0A6M3IVQ4</accession>
<evidence type="ECO:0000313" key="2">
    <source>
        <dbReference type="EMBL" id="QJA61626.1"/>
    </source>
</evidence>
<evidence type="ECO:0008006" key="4">
    <source>
        <dbReference type="Google" id="ProtNLM"/>
    </source>
</evidence>
<dbReference type="AlphaFoldDB" id="A0A6M3IVQ4"/>
<proteinExistence type="predicted"/>
<gene>
    <name evidence="3" type="ORF">MM415A00639_0003</name>
    <name evidence="2" type="ORF">MM415B00913_0024</name>
</gene>
<name>A0A6M3IVQ4_9ZZZZ</name>